<dbReference type="AlphaFoldDB" id="A0A812J1G7"/>
<dbReference type="Proteomes" id="UP000604046">
    <property type="component" value="Unassembled WGS sequence"/>
</dbReference>
<keyword evidence="3" id="KW-1185">Reference proteome</keyword>
<reference evidence="2" key="1">
    <citation type="submission" date="2021-02" db="EMBL/GenBank/DDBJ databases">
        <authorList>
            <person name="Dougan E. K."/>
            <person name="Rhodes N."/>
            <person name="Thang M."/>
            <person name="Chan C."/>
        </authorList>
    </citation>
    <scope>NUCLEOTIDE SEQUENCE</scope>
</reference>
<dbReference type="EMBL" id="CAJNDS010000341">
    <property type="protein sequence ID" value="CAE7194554.1"/>
    <property type="molecule type" value="Genomic_DNA"/>
</dbReference>
<feature type="region of interest" description="Disordered" evidence="1">
    <location>
        <begin position="172"/>
        <end position="199"/>
    </location>
</feature>
<dbReference type="OrthoDB" id="10383396at2759"/>
<sequence length="321" mass="34673">MGQSSSGEPQRELLYAEDGITVIGSTFSVGGEKAAPEWFGMGPQSLGFVGPGPQINPKVYCTPHAPNRLPCPTLIQGEAPHLTVFNRSPRPVNVSLGTDGKHFLQPGRLTRFLLPDGEGVLYITDPCSGACLCDLRGLPAGGQPLEALPRAILQELGGTLCASLEYSFPRMEEAPDPSKKLSEKKPSACASLEDTEQKASPRTIELEEQLLEALQSNNHCRAQEILAARLRFDRQLKRAFPGRLRRHLCLPEAFCRRKCPSSGPASKKYLMQEAVDNCSCAPLRSLVGASVACLLSRAEMCIALHGAICTPYVYVDSAALD</sequence>
<feature type="compositionally biased region" description="Basic and acidic residues" evidence="1">
    <location>
        <begin position="172"/>
        <end position="186"/>
    </location>
</feature>
<comment type="caution">
    <text evidence="2">The sequence shown here is derived from an EMBL/GenBank/DDBJ whole genome shotgun (WGS) entry which is preliminary data.</text>
</comment>
<gene>
    <name evidence="2" type="ORF">SNAT2548_LOCUS5317</name>
</gene>
<organism evidence="2 3">
    <name type="scientific">Symbiodinium natans</name>
    <dbReference type="NCBI Taxonomy" id="878477"/>
    <lineage>
        <taxon>Eukaryota</taxon>
        <taxon>Sar</taxon>
        <taxon>Alveolata</taxon>
        <taxon>Dinophyceae</taxon>
        <taxon>Suessiales</taxon>
        <taxon>Symbiodiniaceae</taxon>
        <taxon>Symbiodinium</taxon>
    </lineage>
</organism>
<accession>A0A812J1G7</accession>
<evidence type="ECO:0000256" key="1">
    <source>
        <dbReference type="SAM" id="MobiDB-lite"/>
    </source>
</evidence>
<evidence type="ECO:0000313" key="3">
    <source>
        <dbReference type="Proteomes" id="UP000604046"/>
    </source>
</evidence>
<evidence type="ECO:0000313" key="2">
    <source>
        <dbReference type="EMBL" id="CAE7194554.1"/>
    </source>
</evidence>
<protein>
    <submittedName>
        <fullName evidence="2">Uncharacterized protein</fullName>
    </submittedName>
</protein>
<name>A0A812J1G7_9DINO</name>
<proteinExistence type="predicted"/>